<feature type="domain" description="Mechanosensitive ion channel MscS C-terminal" evidence="2">
    <location>
        <begin position="40"/>
        <end position="127"/>
    </location>
</feature>
<sequence>MGPRSTRLRTLDNQIVTVPNTKVINSFVINYALPDVMMKVRVNVGVSYGSDVPKVKEVLLGLAREVAELYPFVLTAPEPIVYFLEFADSSLNFQLIVWCNDYTKIWDTKDAINTRIHQRFAEEGIVIPFPQRDLHLKQS</sequence>
<dbReference type="GO" id="GO:0016020">
    <property type="term" value="C:membrane"/>
    <property type="evidence" value="ECO:0007669"/>
    <property type="project" value="InterPro"/>
</dbReference>
<evidence type="ECO:0000259" key="2">
    <source>
        <dbReference type="Pfam" id="PF21082"/>
    </source>
</evidence>
<dbReference type="InterPro" id="IPR011066">
    <property type="entry name" value="MscS_channel_C_sf"/>
</dbReference>
<dbReference type="Gene3D" id="3.30.70.100">
    <property type="match status" value="1"/>
</dbReference>
<dbReference type="EMBL" id="LNQE01001570">
    <property type="protein sequence ID" value="KUG15252.1"/>
    <property type="molecule type" value="Genomic_DNA"/>
</dbReference>
<dbReference type="GO" id="GO:0055085">
    <property type="term" value="P:transmembrane transport"/>
    <property type="evidence" value="ECO:0007669"/>
    <property type="project" value="InterPro"/>
</dbReference>
<name>A0A0W8F2X7_9ZZZZ</name>
<reference evidence="3" key="1">
    <citation type="journal article" date="2015" name="Proc. Natl. Acad. Sci. U.S.A.">
        <title>Networks of energetic and metabolic interactions define dynamics in microbial communities.</title>
        <authorList>
            <person name="Embree M."/>
            <person name="Liu J.K."/>
            <person name="Al-Bassam M.M."/>
            <person name="Zengler K."/>
        </authorList>
    </citation>
    <scope>NUCLEOTIDE SEQUENCE</scope>
</reference>
<dbReference type="SUPFAM" id="SSF82689">
    <property type="entry name" value="Mechanosensitive channel protein MscS (YggB), C-terminal domain"/>
    <property type="match status" value="1"/>
</dbReference>
<comment type="caution">
    <text evidence="3">The sequence shown here is derived from an EMBL/GenBank/DDBJ whole genome shotgun (WGS) entry which is preliminary data.</text>
</comment>
<dbReference type="InterPro" id="IPR006685">
    <property type="entry name" value="MscS_channel_2nd"/>
</dbReference>
<accession>A0A0W8F2X7</accession>
<evidence type="ECO:0000259" key="1">
    <source>
        <dbReference type="Pfam" id="PF00924"/>
    </source>
</evidence>
<proteinExistence type="predicted"/>
<protein>
    <submittedName>
        <fullName evidence="3">Potassium efflux system kefa protein / small-conductance mechanosensitive channel</fullName>
    </submittedName>
</protein>
<dbReference type="InterPro" id="IPR049278">
    <property type="entry name" value="MS_channel_C"/>
</dbReference>
<dbReference type="Pfam" id="PF00924">
    <property type="entry name" value="MS_channel_2nd"/>
    <property type="match status" value="1"/>
</dbReference>
<organism evidence="3">
    <name type="scientific">hydrocarbon metagenome</name>
    <dbReference type="NCBI Taxonomy" id="938273"/>
    <lineage>
        <taxon>unclassified sequences</taxon>
        <taxon>metagenomes</taxon>
        <taxon>ecological metagenomes</taxon>
    </lineage>
</organism>
<evidence type="ECO:0000313" key="3">
    <source>
        <dbReference type="EMBL" id="KUG15252.1"/>
    </source>
</evidence>
<dbReference type="PANTHER" id="PTHR30347">
    <property type="entry name" value="POTASSIUM CHANNEL RELATED"/>
    <property type="match status" value="1"/>
</dbReference>
<dbReference type="Pfam" id="PF21082">
    <property type="entry name" value="MS_channel_3rd"/>
    <property type="match status" value="1"/>
</dbReference>
<dbReference type="InterPro" id="IPR052702">
    <property type="entry name" value="MscS-like_channel"/>
</dbReference>
<dbReference type="InterPro" id="IPR023408">
    <property type="entry name" value="MscS_beta-dom_sf"/>
</dbReference>
<gene>
    <name evidence="3" type="ORF">ASZ90_015069</name>
</gene>
<feature type="domain" description="Mechanosensitive ion channel MscS" evidence="1">
    <location>
        <begin position="2"/>
        <end position="31"/>
    </location>
</feature>
<dbReference type="AlphaFoldDB" id="A0A0W8F2X7"/>
<dbReference type="PANTHER" id="PTHR30347:SF1">
    <property type="entry name" value="MECHANOSENSITIVE CHANNEL MSCK"/>
    <property type="match status" value="1"/>
</dbReference>
<dbReference type="Gene3D" id="2.30.30.60">
    <property type="match status" value="1"/>
</dbReference>